<evidence type="ECO:0000313" key="5">
    <source>
        <dbReference type="Proteomes" id="UP001257627"/>
    </source>
</evidence>
<dbReference type="EMBL" id="JARAKF010000001">
    <property type="protein sequence ID" value="MDU8996747.1"/>
    <property type="molecule type" value="Genomic_DNA"/>
</dbReference>
<evidence type="ECO:0000313" key="4">
    <source>
        <dbReference type="EMBL" id="MDU8996747.1"/>
    </source>
</evidence>
<dbReference type="InterPro" id="IPR005184">
    <property type="entry name" value="DUF306_Meta_HslJ"/>
</dbReference>
<accession>A0ABU3US39</accession>
<dbReference type="RefSeq" id="WP_143614632.1">
    <property type="nucleotide sequence ID" value="NZ_CP107955.1"/>
</dbReference>
<gene>
    <name evidence="4" type="ORF">PU648_31245</name>
</gene>
<proteinExistence type="predicted"/>
<reference evidence="4 5" key="1">
    <citation type="submission" date="2023-02" db="EMBL/GenBank/DDBJ databases">
        <authorList>
            <person name="Maleckis M."/>
        </authorList>
    </citation>
    <scope>NUCLEOTIDE SEQUENCE [LARGE SCALE GENOMIC DNA]</scope>
    <source>
        <strain evidence="4 5">P8-A2</strain>
    </source>
</reference>
<organism evidence="4 5">
    <name type="scientific">Streptomyces mirabilis</name>
    <dbReference type="NCBI Taxonomy" id="68239"/>
    <lineage>
        <taxon>Bacteria</taxon>
        <taxon>Bacillati</taxon>
        <taxon>Actinomycetota</taxon>
        <taxon>Actinomycetes</taxon>
        <taxon>Kitasatosporales</taxon>
        <taxon>Streptomycetaceae</taxon>
        <taxon>Streptomyces</taxon>
    </lineage>
</organism>
<keyword evidence="2" id="KW-0732">Signal</keyword>
<sequence>MRMYRTGAFLGALLVALLTVTACSPRAGSGGKAPDRPTPWTMPTGPGGYGGRLLGARWRVDWVTVDGRNIDAPPDAGAWVEFGYDNTAVGDYGCTPFKSSATVTATTLTVGTDTSGVTPDDACPAKERAFEQRMRKIFTGGPLAVAERVDEFSMTLKNQRGDYVALQMLWPQGLFGAPWRIEYLNVADTPVDMTAGKEVYFVFHRDGTVTGKGGCNGFKGRAAFAGEHVTLYPLTRTTHRTCSRKIMSQEDGLLDQDPRTFSVVASRGITFVDRTPGLDGLAYNFIRVR</sequence>
<dbReference type="InterPro" id="IPR053147">
    <property type="entry name" value="Hsp_HslJ-like"/>
</dbReference>
<keyword evidence="5" id="KW-1185">Reference proteome</keyword>
<feature type="signal peptide" evidence="2">
    <location>
        <begin position="1"/>
        <end position="27"/>
    </location>
</feature>
<evidence type="ECO:0000256" key="2">
    <source>
        <dbReference type="SAM" id="SignalP"/>
    </source>
</evidence>
<feature type="domain" description="DUF306" evidence="3">
    <location>
        <begin position="172"/>
        <end position="254"/>
    </location>
</feature>
<dbReference type="Proteomes" id="UP001257627">
    <property type="component" value="Unassembled WGS sequence"/>
</dbReference>
<evidence type="ECO:0000256" key="1">
    <source>
        <dbReference type="SAM" id="MobiDB-lite"/>
    </source>
</evidence>
<protein>
    <submittedName>
        <fullName evidence="4">META domain-containing protein</fullName>
    </submittedName>
</protein>
<name>A0ABU3US39_9ACTN</name>
<dbReference type="Pfam" id="PF03724">
    <property type="entry name" value="META"/>
    <property type="match status" value="2"/>
</dbReference>
<evidence type="ECO:0000259" key="3">
    <source>
        <dbReference type="Pfam" id="PF03724"/>
    </source>
</evidence>
<feature type="region of interest" description="Disordered" evidence="1">
    <location>
        <begin position="26"/>
        <end position="46"/>
    </location>
</feature>
<comment type="caution">
    <text evidence="4">The sequence shown here is derived from an EMBL/GenBank/DDBJ whole genome shotgun (WGS) entry which is preliminary data.</text>
</comment>
<dbReference type="PANTHER" id="PTHR35535:SF2">
    <property type="entry name" value="DUF306 DOMAIN-CONTAINING PROTEIN"/>
    <property type="match status" value="1"/>
</dbReference>
<feature type="domain" description="DUF306" evidence="3">
    <location>
        <begin position="54"/>
        <end position="162"/>
    </location>
</feature>
<dbReference type="PROSITE" id="PS51257">
    <property type="entry name" value="PROKAR_LIPOPROTEIN"/>
    <property type="match status" value="1"/>
</dbReference>
<dbReference type="InterPro" id="IPR038670">
    <property type="entry name" value="HslJ-like_sf"/>
</dbReference>
<dbReference type="PANTHER" id="PTHR35535">
    <property type="entry name" value="HEAT SHOCK PROTEIN HSLJ"/>
    <property type="match status" value="1"/>
</dbReference>
<feature type="chain" id="PRO_5047061661" evidence="2">
    <location>
        <begin position="28"/>
        <end position="289"/>
    </location>
</feature>
<dbReference type="Gene3D" id="2.40.128.270">
    <property type="match status" value="1"/>
</dbReference>